<keyword evidence="5" id="KW-1185">Reference proteome</keyword>
<evidence type="ECO:0000313" key="5">
    <source>
        <dbReference type="Proteomes" id="UP000001593"/>
    </source>
</evidence>
<reference evidence="4 5" key="1">
    <citation type="journal article" date="2007" name="Science">
        <title>Sea anemone genome reveals ancestral eumetazoan gene repertoire and genomic organization.</title>
        <authorList>
            <person name="Putnam N.H."/>
            <person name="Srivastava M."/>
            <person name="Hellsten U."/>
            <person name="Dirks B."/>
            <person name="Chapman J."/>
            <person name="Salamov A."/>
            <person name="Terry A."/>
            <person name="Shapiro H."/>
            <person name="Lindquist E."/>
            <person name="Kapitonov V.V."/>
            <person name="Jurka J."/>
            <person name="Genikhovich G."/>
            <person name="Grigoriev I.V."/>
            <person name="Lucas S.M."/>
            <person name="Steele R.E."/>
            <person name="Finnerty J.R."/>
            <person name="Technau U."/>
            <person name="Martindale M.Q."/>
            <person name="Rokhsar D.S."/>
        </authorList>
    </citation>
    <scope>NUCLEOTIDE SEQUENCE [LARGE SCALE GENOMIC DNA]</scope>
    <source>
        <strain evidence="5">CH2 X CH6</strain>
    </source>
</reference>
<keyword evidence="1" id="KW-0677">Repeat</keyword>
<dbReference type="EMBL" id="DS469507">
    <property type="protein sequence ID" value="EDO50076.1"/>
    <property type="molecule type" value="Genomic_DNA"/>
</dbReference>
<dbReference type="Pfam" id="PF01822">
    <property type="entry name" value="WSC"/>
    <property type="match status" value="1"/>
</dbReference>
<dbReference type="PANTHER" id="PTHR45964:SF5">
    <property type="entry name" value="WSCD FAMILY MEMBER CG9164"/>
    <property type="match status" value="1"/>
</dbReference>
<dbReference type="Proteomes" id="UP000001593">
    <property type="component" value="Unassembled WGS sequence"/>
</dbReference>
<gene>
    <name evidence="4" type="ORF">NEMVEDRAFT_v1g237834</name>
</gene>
<sequence>MVHKKGKRDGTKLRCPPCHAKPSHHLFGIQWRRALKRIRLIQLELNQRLYRQRMRQLQRRLERKRRQRLRRQERRKRHLERQRQRYLEKLRRLKHEKHLRRLKRLREQWGRRQRQLAREKRIRRENKRKERERLRRERVKLMERLRRRKLERARRIRKERMKRLQMMKLRKILLERKRRAAKRARIRHEKLMRKLRLQQKMEEQRRRRRAHQIAQRLLKLKRERQRAGAKRRAAIRIRMEQLKRKRELEHARKIEFLRRQKLRIANEIARKLARQKQQKARKKQRFIQRKTKKTKRKGKGQEYEWYTFHNSWVGCFSDKPERAMGKMIQDLRSHRDPIGRCSELAVKQGYQVFGVQDGGQCFFGPKAHITYDKYGTSKQCKDLKGGKWANDVYEIKDGDAPPPIPHKEASSNTVEYIIEYVGCFKDDARDHAVGRKVATFRGKDAVDKCSEEANKRKLSYFALQNGGDCYTGPSAAATYMKYGASKGCKGETGGVLANSVFVIRLGKSRRPHPSPKKTHAPFMRRTVGCYKDRPNSPAMGKKIGDFRGRKDPVKDCFEAAAQGGFHAFGLQNGGECFSDVGVEKTFQRYGSSHKCSAGLGGYLANNVYMIIKGVTITEHTTTHTTEEIITTTSTVSEEIVIEHAGCYKDDARVPAVGTKVATFRGIDAVDKCSEEAAKRKFSYFALQNGVDCYTGRDAEKTYNIYGTSAACKDGRGGVLANDVYVNKKGNSKQPHKASHSQTTAQTTQTSSSSEASQNSFSIQMVGCFKDNIPHALDVELGDFKGKPDSVIQECFEAAVNKKYTAFAVQNGGKCFSSPSARTSYKRYGNSSDCREDVGGKMANSVFFISQGKRSDAQVDVPVPPDGQEHVSQDRPRHQTYDEHDDLLGDKNSGLEVSLKRNTQKP</sequence>
<evidence type="ECO:0000313" key="4">
    <source>
        <dbReference type="EMBL" id="EDO50076.1"/>
    </source>
</evidence>
<dbReference type="AlphaFoldDB" id="A7RFD4"/>
<dbReference type="eggNOG" id="ENOG502RUAU">
    <property type="taxonomic scope" value="Eukaryota"/>
</dbReference>
<protein>
    <recommendedName>
        <fullName evidence="3">WSC domain-containing protein</fullName>
    </recommendedName>
</protein>
<proteinExistence type="predicted"/>
<feature type="region of interest" description="Disordered" evidence="2">
    <location>
        <begin position="275"/>
        <end position="299"/>
    </location>
</feature>
<accession>A7RFD4</accession>
<dbReference type="InParanoid" id="A7RFD4"/>
<evidence type="ECO:0000256" key="2">
    <source>
        <dbReference type="SAM" id="MobiDB-lite"/>
    </source>
</evidence>
<dbReference type="PANTHER" id="PTHR45964">
    <property type="entry name" value="WSCD FAMILY MEMBER CG9164"/>
    <property type="match status" value="1"/>
</dbReference>
<dbReference type="GO" id="GO:0005886">
    <property type="term" value="C:plasma membrane"/>
    <property type="evidence" value="ECO:0000318"/>
    <property type="project" value="GO_Central"/>
</dbReference>
<evidence type="ECO:0000259" key="3">
    <source>
        <dbReference type="Pfam" id="PF01822"/>
    </source>
</evidence>
<feature type="compositionally biased region" description="Low complexity" evidence="2">
    <location>
        <begin position="739"/>
        <end position="755"/>
    </location>
</feature>
<dbReference type="GO" id="GO:0004888">
    <property type="term" value="F:transmembrane signaling receptor activity"/>
    <property type="evidence" value="ECO:0000318"/>
    <property type="project" value="GO_Central"/>
</dbReference>
<feature type="compositionally biased region" description="Basic and acidic residues" evidence="2">
    <location>
        <begin position="866"/>
        <end position="888"/>
    </location>
</feature>
<feature type="region of interest" description="Disordered" evidence="2">
    <location>
        <begin position="729"/>
        <end position="755"/>
    </location>
</feature>
<feature type="region of interest" description="Disordered" evidence="2">
    <location>
        <begin position="61"/>
        <end position="81"/>
    </location>
</feature>
<name>A7RFD4_NEMVE</name>
<feature type="compositionally biased region" description="Basic residues" evidence="2">
    <location>
        <begin position="729"/>
        <end position="738"/>
    </location>
</feature>
<feature type="compositionally biased region" description="Basic residues" evidence="2">
    <location>
        <begin position="275"/>
        <end position="298"/>
    </location>
</feature>
<feature type="domain" description="WSC" evidence="3">
    <location>
        <begin position="420"/>
        <end position="489"/>
    </location>
</feature>
<dbReference type="InterPro" id="IPR051589">
    <property type="entry name" value="Sialate-O-sulfotransferase"/>
</dbReference>
<organism evidence="4 5">
    <name type="scientific">Nematostella vectensis</name>
    <name type="common">Starlet sea anemone</name>
    <dbReference type="NCBI Taxonomy" id="45351"/>
    <lineage>
        <taxon>Eukaryota</taxon>
        <taxon>Metazoa</taxon>
        <taxon>Cnidaria</taxon>
        <taxon>Anthozoa</taxon>
        <taxon>Hexacorallia</taxon>
        <taxon>Actiniaria</taxon>
        <taxon>Edwardsiidae</taxon>
        <taxon>Nematostella</taxon>
    </lineage>
</organism>
<dbReference type="GO" id="GO:0007165">
    <property type="term" value="P:signal transduction"/>
    <property type="evidence" value="ECO:0000318"/>
    <property type="project" value="GO_Central"/>
</dbReference>
<feature type="compositionally biased region" description="Basic residues" evidence="2">
    <location>
        <begin position="61"/>
        <end position="80"/>
    </location>
</feature>
<evidence type="ECO:0000256" key="1">
    <source>
        <dbReference type="ARBA" id="ARBA00022737"/>
    </source>
</evidence>
<dbReference type="HOGENOM" id="CLU_320626_0_0_1"/>
<feature type="region of interest" description="Disordered" evidence="2">
    <location>
        <begin position="861"/>
        <end position="905"/>
    </location>
</feature>
<dbReference type="InterPro" id="IPR002889">
    <property type="entry name" value="WSC_carb-bd"/>
</dbReference>